<proteinExistence type="predicted"/>
<gene>
    <name evidence="1" type="ORF">H5410_041436</name>
</gene>
<name>A0A9J5XT29_SOLCO</name>
<keyword evidence="2" id="KW-1185">Reference proteome</keyword>
<protein>
    <submittedName>
        <fullName evidence="1">Uncharacterized protein</fullName>
    </submittedName>
</protein>
<evidence type="ECO:0000313" key="1">
    <source>
        <dbReference type="EMBL" id="KAG5590922.1"/>
    </source>
</evidence>
<reference evidence="1 2" key="1">
    <citation type="submission" date="2020-09" db="EMBL/GenBank/DDBJ databases">
        <title>De no assembly of potato wild relative species, Solanum commersonii.</title>
        <authorList>
            <person name="Cho K."/>
        </authorList>
    </citation>
    <scope>NUCLEOTIDE SEQUENCE [LARGE SCALE GENOMIC DNA]</scope>
    <source>
        <strain evidence="1">LZ3.2</strain>
        <tissue evidence="1">Leaf</tissue>
    </source>
</reference>
<evidence type="ECO:0000313" key="2">
    <source>
        <dbReference type="Proteomes" id="UP000824120"/>
    </source>
</evidence>
<organism evidence="1 2">
    <name type="scientific">Solanum commersonii</name>
    <name type="common">Commerson's wild potato</name>
    <name type="synonym">Commerson's nightshade</name>
    <dbReference type="NCBI Taxonomy" id="4109"/>
    <lineage>
        <taxon>Eukaryota</taxon>
        <taxon>Viridiplantae</taxon>
        <taxon>Streptophyta</taxon>
        <taxon>Embryophyta</taxon>
        <taxon>Tracheophyta</taxon>
        <taxon>Spermatophyta</taxon>
        <taxon>Magnoliopsida</taxon>
        <taxon>eudicotyledons</taxon>
        <taxon>Gunneridae</taxon>
        <taxon>Pentapetalae</taxon>
        <taxon>asterids</taxon>
        <taxon>lamiids</taxon>
        <taxon>Solanales</taxon>
        <taxon>Solanaceae</taxon>
        <taxon>Solanoideae</taxon>
        <taxon>Solaneae</taxon>
        <taxon>Solanum</taxon>
    </lineage>
</organism>
<comment type="caution">
    <text evidence="1">The sequence shown here is derived from an EMBL/GenBank/DDBJ whole genome shotgun (WGS) entry which is preliminary data.</text>
</comment>
<dbReference type="EMBL" id="JACXVP010000008">
    <property type="protein sequence ID" value="KAG5590922.1"/>
    <property type="molecule type" value="Genomic_DNA"/>
</dbReference>
<accession>A0A9J5XT29</accession>
<dbReference type="Proteomes" id="UP000824120">
    <property type="component" value="Chromosome 8"/>
</dbReference>
<dbReference type="AlphaFoldDB" id="A0A9J5XT29"/>
<sequence length="44" mass="4867">MKATLSPEEKGQVGDEIDQLACRRIVSRSRTISPNDSKHKEAKG</sequence>